<dbReference type="InterPro" id="IPR036689">
    <property type="entry name" value="ESAT-6-like_sf"/>
</dbReference>
<reference evidence="2 4" key="2">
    <citation type="submission" date="2020-07" db="EMBL/GenBank/DDBJ databases">
        <title>Sequencing the genomes of 1000 actinobacteria strains.</title>
        <authorList>
            <person name="Klenk H.-P."/>
        </authorList>
    </citation>
    <scope>NUCLEOTIDE SEQUENCE [LARGE SCALE GENOMIC DNA]</scope>
    <source>
        <strain evidence="2 4">DSM 10309</strain>
    </source>
</reference>
<evidence type="ECO:0000313" key="4">
    <source>
        <dbReference type="Proteomes" id="UP000522688"/>
    </source>
</evidence>
<dbReference type="EMBL" id="JACGWW010000002">
    <property type="protein sequence ID" value="MBA8814008.1"/>
    <property type="molecule type" value="Genomic_DNA"/>
</dbReference>
<evidence type="ECO:0000313" key="3">
    <source>
        <dbReference type="Proteomes" id="UP000321154"/>
    </source>
</evidence>
<dbReference type="Proteomes" id="UP000321154">
    <property type="component" value="Unassembled WGS sequence"/>
</dbReference>
<dbReference type="AlphaFoldDB" id="A0A7W3JJI8"/>
<dbReference type="InterPro" id="IPR010310">
    <property type="entry name" value="T7SS_ESAT-6-like"/>
</dbReference>
<gene>
    <name evidence="2" type="ORF">FB463_002257</name>
    <name evidence="1" type="ORF">FFA01_09210</name>
</gene>
<reference evidence="1 3" key="1">
    <citation type="submission" date="2019-07" db="EMBL/GenBank/DDBJ databases">
        <title>Whole genome shotgun sequence of Frigoribacterium faeni NBRC 103066.</title>
        <authorList>
            <person name="Hosoyama A."/>
            <person name="Uohara A."/>
            <person name="Ohji S."/>
            <person name="Ichikawa N."/>
        </authorList>
    </citation>
    <scope>NUCLEOTIDE SEQUENCE [LARGE SCALE GENOMIC DNA]</scope>
    <source>
        <strain evidence="1 3">NBRC 103066</strain>
    </source>
</reference>
<protein>
    <submittedName>
        <fullName evidence="2">WXG100 family type VII secretion target</fullName>
    </submittedName>
</protein>
<dbReference type="OrthoDB" id="3268062at2"/>
<name>A0A7W3JJI8_9MICO</name>
<dbReference type="Proteomes" id="UP000522688">
    <property type="component" value="Unassembled WGS sequence"/>
</dbReference>
<proteinExistence type="predicted"/>
<sequence>MANVTVTYDDLRTQSTQLRNGQRAIEDQLGQLKAQIANLVSSGYVTDKSSKAFESTYTDFTTGATTTIAALEGLAGFLESAANALESTDAQLASSLG</sequence>
<accession>A0A7W3JJI8</accession>
<dbReference type="SUPFAM" id="SSF140453">
    <property type="entry name" value="EsxAB dimer-like"/>
    <property type="match status" value="1"/>
</dbReference>
<keyword evidence="3" id="KW-1185">Reference proteome</keyword>
<dbReference type="RefSeq" id="WP_146853432.1">
    <property type="nucleotide sequence ID" value="NZ_BAAAHR010000003.1"/>
</dbReference>
<evidence type="ECO:0000313" key="1">
    <source>
        <dbReference type="EMBL" id="GEK82612.1"/>
    </source>
</evidence>
<organism evidence="2 4">
    <name type="scientific">Frigoribacterium faeni</name>
    <dbReference type="NCBI Taxonomy" id="145483"/>
    <lineage>
        <taxon>Bacteria</taxon>
        <taxon>Bacillati</taxon>
        <taxon>Actinomycetota</taxon>
        <taxon>Actinomycetes</taxon>
        <taxon>Micrococcales</taxon>
        <taxon>Microbacteriaceae</taxon>
        <taxon>Frigoribacterium</taxon>
    </lineage>
</organism>
<dbReference type="Gene3D" id="1.10.287.1060">
    <property type="entry name" value="ESAT-6-like"/>
    <property type="match status" value="1"/>
</dbReference>
<dbReference type="Pfam" id="PF06013">
    <property type="entry name" value="WXG100"/>
    <property type="match status" value="1"/>
</dbReference>
<dbReference type="EMBL" id="BJUV01000006">
    <property type="protein sequence ID" value="GEK82612.1"/>
    <property type="molecule type" value="Genomic_DNA"/>
</dbReference>
<evidence type="ECO:0000313" key="2">
    <source>
        <dbReference type="EMBL" id="MBA8814008.1"/>
    </source>
</evidence>
<comment type="caution">
    <text evidence="2">The sequence shown here is derived from an EMBL/GenBank/DDBJ whole genome shotgun (WGS) entry which is preliminary data.</text>
</comment>